<keyword evidence="2" id="KW-1185">Reference proteome</keyword>
<dbReference type="NCBIfam" id="NF047509">
    <property type="entry name" value="Rv3131_FMN_oxido"/>
    <property type="match status" value="1"/>
</dbReference>
<organism evidence="1 2">
    <name type="scientific">Leptospira ryugenii</name>
    <dbReference type="NCBI Taxonomy" id="1917863"/>
    <lineage>
        <taxon>Bacteria</taxon>
        <taxon>Pseudomonadati</taxon>
        <taxon>Spirochaetota</taxon>
        <taxon>Spirochaetia</taxon>
        <taxon>Leptospirales</taxon>
        <taxon>Leptospiraceae</taxon>
        <taxon>Leptospira</taxon>
    </lineage>
</organism>
<dbReference type="Proteomes" id="UP000245133">
    <property type="component" value="Unassembled WGS sequence"/>
</dbReference>
<accession>A0A2P2E2H9</accession>
<dbReference type="Gene3D" id="3.40.109.10">
    <property type="entry name" value="NADH Oxidase"/>
    <property type="match status" value="1"/>
</dbReference>
<reference evidence="1 2" key="1">
    <citation type="submission" date="2018-02" db="EMBL/GenBank/DDBJ databases">
        <title>Novel Leptospira species isolated from soil and water in Japan.</title>
        <authorList>
            <person name="Nakao R."/>
            <person name="Masuzawa T."/>
        </authorList>
    </citation>
    <scope>NUCLEOTIDE SEQUENCE [LARGE SCALE GENOMIC DNA]</scope>
    <source>
        <strain evidence="1 2">YH101</strain>
    </source>
</reference>
<dbReference type="SUPFAM" id="SSF55469">
    <property type="entry name" value="FMN-dependent nitroreductase-like"/>
    <property type="match status" value="1"/>
</dbReference>
<sequence>MIINPLSRKKFIKNTLLSGILISPATEITKLFAYEKYDAISHREDPIGFGKSLGYSLPIDLILLTATLAPNSHNTQPWKIKKISENAFELYGDPNRLLPSIDPKERQFYHSQGTFLELAYLTADSLMYNANIDLFPKGIPKSKDDLLRRPVARFSISAKHECKHDFLFFAIKNRMMNRDVYSGDYLNTEILNEIQTYAGLQFISAKFQTGEEAIARLNPIIVEAFDRELKSIPANEVTRIWFRLKDSELYQKRDGLCLEGNALSGLKLWFVRNFFMSLDHDFWHSDSTRKLTLDSFRKQVESSKAYVCFISNGSDSQKVWIETGRDFMRFSLACAAKGIAFHTMNQSLQDNEESKGFHEQIAKEIGLKNNQRIQLLARLGRSDYMFSSPRRDLKDILL</sequence>
<dbReference type="RefSeq" id="WP_108977421.1">
    <property type="nucleotide sequence ID" value="NZ_BFBB01000008.1"/>
</dbReference>
<dbReference type="InterPro" id="IPR000415">
    <property type="entry name" value="Nitroreductase-like"/>
</dbReference>
<dbReference type="AlphaFoldDB" id="A0A2P2E2H9"/>
<comment type="caution">
    <text evidence="1">The sequence shown here is derived from an EMBL/GenBank/DDBJ whole genome shotgun (WGS) entry which is preliminary data.</text>
</comment>
<evidence type="ECO:0000313" key="1">
    <source>
        <dbReference type="EMBL" id="GBF51087.1"/>
    </source>
</evidence>
<name>A0A2P2E2H9_9LEPT</name>
<gene>
    <name evidence="1" type="ORF">LPTSP4_26180</name>
</gene>
<protein>
    <recommendedName>
        <fullName evidence="3">Nitroreductase domain-containing protein</fullName>
    </recommendedName>
</protein>
<dbReference type="GO" id="GO:0016491">
    <property type="term" value="F:oxidoreductase activity"/>
    <property type="evidence" value="ECO:0007669"/>
    <property type="project" value="InterPro"/>
</dbReference>
<dbReference type="OrthoDB" id="5149792at2"/>
<evidence type="ECO:0008006" key="3">
    <source>
        <dbReference type="Google" id="ProtNLM"/>
    </source>
</evidence>
<evidence type="ECO:0000313" key="2">
    <source>
        <dbReference type="Proteomes" id="UP000245133"/>
    </source>
</evidence>
<proteinExistence type="predicted"/>
<dbReference type="EMBL" id="BFBB01000008">
    <property type="protein sequence ID" value="GBF51087.1"/>
    <property type="molecule type" value="Genomic_DNA"/>
</dbReference>